<reference evidence="2 3" key="1">
    <citation type="submission" date="2018-08" db="EMBL/GenBank/DDBJ databases">
        <title>Lysobacter sp. zong2l5, whole genome shotgun sequence.</title>
        <authorList>
            <person name="Zhang X."/>
            <person name="Feng G."/>
            <person name="Zhu H."/>
        </authorList>
    </citation>
    <scope>NUCLEOTIDE SEQUENCE [LARGE SCALE GENOMIC DNA]</scope>
    <source>
        <strain evidence="3">zong2l5</strain>
    </source>
</reference>
<dbReference type="EMBL" id="QTSU01000004">
    <property type="protein sequence ID" value="RDZ26299.1"/>
    <property type="molecule type" value="Genomic_DNA"/>
</dbReference>
<dbReference type="AlphaFoldDB" id="A0A371JXA7"/>
<dbReference type="Proteomes" id="UP000264492">
    <property type="component" value="Unassembled WGS sequence"/>
</dbReference>
<keyword evidence="3" id="KW-1185">Reference proteome</keyword>
<sequence length="67" mass="7051">MKILDYLLREEIDAGGSAATAAPPTPAAQAAAPPATAPADPKDAELARLFDRLMQPEVLRAIAQLLR</sequence>
<evidence type="ECO:0000256" key="1">
    <source>
        <dbReference type="SAM" id="MobiDB-lite"/>
    </source>
</evidence>
<proteinExistence type="predicted"/>
<dbReference type="RefSeq" id="WP_115861651.1">
    <property type="nucleotide sequence ID" value="NZ_QTSU01000004.1"/>
</dbReference>
<name>A0A371JXA7_9GAMM</name>
<feature type="region of interest" description="Disordered" evidence="1">
    <location>
        <begin position="16"/>
        <end position="41"/>
    </location>
</feature>
<gene>
    <name evidence="2" type="ORF">DX914_18720</name>
</gene>
<feature type="compositionally biased region" description="Low complexity" evidence="1">
    <location>
        <begin position="18"/>
        <end position="39"/>
    </location>
</feature>
<evidence type="ECO:0000313" key="3">
    <source>
        <dbReference type="Proteomes" id="UP000264492"/>
    </source>
</evidence>
<comment type="caution">
    <text evidence="2">The sequence shown here is derived from an EMBL/GenBank/DDBJ whole genome shotgun (WGS) entry which is preliminary data.</text>
</comment>
<organism evidence="2 3">
    <name type="scientific">Lysobacter silvisoli</name>
    <dbReference type="NCBI Taxonomy" id="2293254"/>
    <lineage>
        <taxon>Bacteria</taxon>
        <taxon>Pseudomonadati</taxon>
        <taxon>Pseudomonadota</taxon>
        <taxon>Gammaproteobacteria</taxon>
        <taxon>Lysobacterales</taxon>
        <taxon>Lysobacteraceae</taxon>
        <taxon>Lysobacter</taxon>
    </lineage>
</organism>
<evidence type="ECO:0000313" key="2">
    <source>
        <dbReference type="EMBL" id="RDZ26299.1"/>
    </source>
</evidence>
<accession>A0A371JXA7</accession>
<protein>
    <submittedName>
        <fullName evidence="2">Uncharacterized protein</fullName>
    </submittedName>
</protein>